<organism evidence="4 5">
    <name type="scientific">Stieleria magnilauensis</name>
    <dbReference type="NCBI Taxonomy" id="2527963"/>
    <lineage>
        <taxon>Bacteria</taxon>
        <taxon>Pseudomonadati</taxon>
        <taxon>Planctomycetota</taxon>
        <taxon>Planctomycetia</taxon>
        <taxon>Pirellulales</taxon>
        <taxon>Pirellulaceae</taxon>
        <taxon>Stieleria</taxon>
    </lineage>
</organism>
<dbReference type="InterPro" id="IPR051685">
    <property type="entry name" value="Ycf3/AcsC/BcsC/TPR_MFPF"/>
</dbReference>
<dbReference type="PROSITE" id="PS50005">
    <property type="entry name" value="TPR"/>
    <property type="match status" value="4"/>
</dbReference>
<dbReference type="SUPFAM" id="SSF48452">
    <property type="entry name" value="TPR-like"/>
    <property type="match status" value="4"/>
</dbReference>
<accession>A0ABX5XQ26</accession>
<protein>
    <submittedName>
        <fullName evidence="4">Tetratricopeptide repeat protein</fullName>
    </submittedName>
</protein>
<dbReference type="Gene3D" id="1.25.40.10">
    <property type="entry name" value="Tetratricopeptide repeat domain"/>
    <property type="match status" value="6"/>
</dbReference>
<dbReference type="RefSeq" id="WP_145211504.1">
    <property type="nucleotide sequence ID" value="NZ_CP036432.1"/>
</dbReference>
<dbReference type="InterPro" id="IPR019734">
    <property type="entry name" value="TPR_rpt"/>
</dbReference>
<feature type="repeat" description="TPR" evidence="3">
    <location>
        <begin position="183"/>
        <end position="216"/>
    </location>
</feature>
<dbReference type="PANTHER" id="PTHR44943">
    <property type="entry name" value="CELLULOSE SYNTHASE OPERON PROTEIN C"/>
    <property type="match status" value="1"/>
</dbReference>
<evidence type="ECO:0000256" key="2">
    <source>
        <dbReference type="ARBA" id="ARBA00022803"/>
    </source>
</evidence>
<keyword evidence="2 3" id="KW-0802">TPR repeat</keyword>
<dbReference type="Pfam" id="PF13432">
    <property type="entry name" value="TPR_16"/>
    <property type="match status" value="2"/>
</dbReference>
<name>A0ABX5XQ26_9BACT</name>
<dbReference type="Proteomes" id="UP000318081">
    <property type="component" value="Chromosome"/>
</dbReference>
<keyword evidence="1" id="KW-0677">Repeat</keyword>
<dbReference type="SMART" id="SM00028">
    <property type="entry name" value="TPR"/>
    <property type="match status" value="10"/>
</dbReference>
<evidence type="ECO:0000313" key="5">
    <source>
        <dbReference type="Proteomes" id="UP000318081"/>
    </source>
</evidence>
<evidence type="ECO:0000256" key="1">
    <source>
        <dbReference type="ARBA" id="ARBA00022737"/>
    </source>
</evidence>
<sequence>MGTDVNAALFGEWFSTTMTQHNRSRFHSPRRMVSLVCLLTIGGVALTDRCGVLAQRPAAESDQAIKRFTEVLLRRPRPGIALDRVYSHHLQNRTLDDFLRSLDAAESAERAGERQMVLGLIQLRRGLYGKAIVALGKAERWLEQDAMASFQLAAALRATGKTDEAIEAMQRSLDRGPRRVDAVEIYLQLGRLHAQSGNQTKAIQTWKQLEQQFPGDQSIAERVARQLVDERLYEPALEQYTQLARGAKNAEQKIRIQIQTAELQRLLDRPDEANEQLKSLLLRLRPGSWLYRDVRDRLEAGLLHDGSFDALIEFYSAEVQRLPDDLSLRIRLGQIQTLAGRSDLARKTMLTAVEKAPGDISARLALIDVLDRADRLADTSPHFEALVRLDPNNPDHFIRWGRLLLRDVDRELDARRDAAAGVWERLLNLRPEDPVLHVRVAKLLSGIGRTDQAISLYRKAVELAPDSTQYREYLGEQLHTLKRVDEAIEVWQSIATGPRRNRESLIRLAEIFASFKFNSQSLEAWREAASFDLTFNQRLRYARALMDANAYRQAIAQLETAESIAETRDERQQVLRDQITAYIEAGTLRQVIAQTANQEASIKNRLLLAHLYLADNQLSRAAETIRDAFDQAPDDVETLLVAAEIAQRQQRRMDAIKYYERLTELDARFQTEYLRRILTLQNEIGDLEQAAQTAVALIRVAPGAADSYRIFAELAFALRRDEEAVAALRNAIDLAPRDNLHRLMLAKHYADRFQTDPAILLYWEAIEMERDWDRRQELMQMMVPLYERRGESNQLLRRLEQFLLTTKDRYHAQRMVASFWQSIENYKRASFLLRQLVDQQPDDQDLIRQTVTCLMAMSDFETAVEYQRQLIDLAGTPDDYDLLGELQAKLGKLKQFELSASELAHTTDPQRAMTLIARTADQSFDKAIELCRIAGEHQTAWWGIKCVESQLLFLTARDADDARLAKAIRLAGEIDALDAQFDLPPPCQATQASGRGLSGNYTIRLTPRVRRSGTAKLSTYTVSKRNFTLFLSNFLGKADSANTARVPAGTPARPAPRDYLIPEDYYQARWISRAIVVLGRSKQNTRDGNPQSVHDLIDAMFPMPPPDQIKDPRQLEELLALYGLERSLSRTAIRPPESLFWRMAEVAPADEHPEWRSILEARTKRMRVEGDGSSRRLKSLDDHQLGILAKVVAARREVMLVGNLSPEQIGQELELHRFMIREYRQAGKEMPTPHHDAAAPPLNRLVVAIADVQVALWQNDLPRADELVARLPDIARRDRQLDLLKNMQSNKVKTWLFSPALPSEIEFRRRHRTVLLDTWLAHCTRRNTLKQNALTGNEFVRQYATDATRQVTTSMTSMSFTFSRNQRHTTLARQLIDDYLMRGFLQLAIDGDPQRFSPVPDSQSDGWMMGLERDLPDATEQELKLRKLVAAYAAWWNRRPADCYRKLLGLCQTYPNDVDLQIELARFEIETTKADQGFARLNNVETSDDLSTQKLELAKFYLATRIGAIASARDAADQFLKLQLNHSTRTAFERLLAEQGLGGRPNLAVATRRRVTSPVTPSLRQDDLYQLRIAQSLLMDGNQVTAAEVAFSIIQGHVSNGKILRSAVSHQAMEILIRAGRIDQLISLFERRVGTAPTPDAPIPEGFVDTLAALYQRAGQGDKAIQLWKQAIDQEKLTPELTLARADKLLSERKYHQAAITYLFAFEQAPGLWKLHWSAFVQSAEMSKDPSVIYTRLLPMDVSPHSLFSLCNVIGIRSGDAFNESQRAFTRHVIQTHPDVPKKLSLLKQFIPESERSNFPRLVELLQRD</sequence>
<feature type="repeat" description="TPR" evidence="3">
    <location>
        <begin position="705"/>
        <end position="738"/>
    </location>
</feature>
<keyword evidence="5" id="KW-1185">Reference proteome</keyword>
<gene>
    <name evidence="4" type="ORF">TBK1r_28790</name>
</gene>
<dbReference type="InterPro" id="IPR011990">
    <property type="entry name" value="TPR-like_helical_dom_sf"/>
</dbReference>
<reference evidence="4 5" key="1">
    <citation type="submission" date="2019-02" db="EMBL/GenBank/DDBJ databases">
        <title>Deep-cultivation of Planctomycetes and their phenomic and genomic characterization uncovers novel biology.</title>
        <authorList>
            <person name="Wiegand S."/>
            <person name="Jogler M."/>
            <person name="Boedeker C."/>
            <person name="Pinto D."/>
            <person name="Vollmers J."/>
            <person name="Rivas-Marin E."/>
            <person name="Kohn T."/>
            <person name="Peeters S.H."/>
            <person name="Heuer A."/>
            <person name="Rast P."/>
            <person name="Oberbeckmann S."/>
            <person name="Bunk B."/>
            <person name="Jeske O."/>
            <person name="Meyerdierks A."/>
            <person name="Storesund J.E."/>
            <person name="Kallscheuer N."/>
            <person name="Luecker S."/>
            <person name="Lage O.M."/>
            <person name="Pohl T."/>
            <person name="Merkel B.J."/>
            <person name="Hornburger P."/>
            <person name="Mueller R.-W."/>
            <person name="Bruemmer F."/>
            <person name="Labrenz M."/>
            <person name="Spormann A.M."/>
            <person name="Op den Camp H."/>
            <person name="Overmann J."/>
            <person name="Amann R."/>
            <person name="Jetten M.S.M."/>
            <person name="Mascher T."/>
            <person name="Medema M.H."/>
            <person name="Devos D.P."/>
            <person name="Kaster A.-K."/>
            <person name="Ovreas L."/>
            <person name="Rohde M."/>
            <person name="Galperin M.Y."/>
            <person name="Jogler C."/>
        </authorList>
    </citation>
    <scope>NUCLEOTIDE SEQUENCE [LARGE SCALE GENOMIC DNA]</scope>
    <source>
        <strain evidence="4 5">TBK1r</strain>
    </source>
</reference>
<feature type="repeat" description="TPR" evidence="3">
    <location>
        <begin position="146"/>
        <end position="179"/>
    </location>
</feature>
<evidence type="ECO:0000256" key="3">
    <source>
        <dbReference type="PROSITE-ProRule" id="PRU00339"/>
    </source>
</evidence>
<dbReference type="PANTHER" id="PTHR44943:SF8">
    <property type="entry name" value="TPR REPEAT-CONTAINING PROTEIN MJ0263"/>
    <property type="match status" value="1"/>
</dbReference>
<dbReference type="EMBL" id="CP036432">
    <property type="protein sequence ID" value="QDV83936.1"/>
    <property type="molecule type" value="Genomic_DNA"/>
</dbReference>
<feature type="repeat" description="TPR" evidence="3">
    <location>
        <begin position="434"/>
        <end position="467"/>
    </location>
</feature>
<proteinExistence type="predicted"/>
<evidence type="ECO:0000313" key="4">
    <source>
        <dbReference type="EMBL" id="QDV83936.1"/>
    </source>
</evidence>